<evidence type="ECO:0000256" key="7">
    <source>
        <dbReference type="ARBA" id="ARBA00038002"/>
    </source>
</evidence>
<evidence type="ECO:0000256" key="12">
    <source>
        <dbReference type="SAM" id="MobiDB-lite"/>
    </source>
</evidence>
<dbReference type="InterPro" id="IPR014014">
    <property type="entry name" value="RNA_helicase_DEAD_Q_motif"/>
</dbReference>
<feature type="domain" description="DEAD-box RNA helicase Q" evidence="15">
    <location>
        <begin position="5"/>
        <end position="33"/>
    </location>
</feature>
<dbReference type="Gene3D" id="3.40.50.300">
    <property type="entry name" value="P-loop containing nucleotide triphosphate hydrolases"/>
    <property type="match status" value="2"/>
</dbReference>
<feature type="short sequence motif" description="Q motif" evidence="9">
    <location>
        <begin position="5"/>
        <end position="33"/>
    </location>
</feature>
<dbReference type="EMBL" id="JAZDUA010000784">
    <property type="protein sequence ID" value="KAK7789325.1"/>
    <property type="molecule type" value="Genomic_DNA"/>
</dbReference>
<dbReference type="Pfam" id="PF13959">
    <property type="entry name" value="CTE_SPB4"/>
    <property type="match status" value="1"/>
</dbReference>
<dbReference type="CDD" id="cd18787">
    <property type="entry name" value="SF2_C_DEAD"/>
    <property type="match status" value="1"/>
</dbReference>
<dbReference type="PANTHER" id="PTHR24031">
    <property type="entry name" value="RNA HELICASE"/>
    <property type="match status" value="1"/>
</dbReference>
<sequence length="595" mass="68440">MDRKWENLEVNLCEAVIKTINELGFEQMTPVQAACIPLLLRHKDVAAEAITGSGKTLAFLIPMLEMLQLRETPLKSHEVGGIIISPTRELATQTSEVLNNFLKNMNNLTQLVLVGGNTISVDVQRFREKGGNILVTTPGRLEDLLVRKHDINLPVAVKSLEFLVLDEADRLLDMGFEQTLNTILQYLPRQRRTGLFSATQTKEVQQLMRAGLRNPSLVVVREKLNNVSKAISQVSTPSTLSNYYMTCEPENKLSVLINFLKTNGVEQKYMVFLPTCACVIYFHAILKILLPKNKIFCIHRKMKEARSKVFAEFRAAESGILLCTDVMARGVDIPEVHWVIQYDPPANAASFVHRCGRTARIGNYGSALVMLMPSEECYVDFIFRNQKVILEEMESLDSLPYVIPKIRKLHLNDRAIMDKGMRAFVSYVQAYAKHECNIILRLRDLNFGKLASGFGLIKLPKMPELKNKNITDFEEEKIDFNSIPYREKQREEVRQQKLNVFRDTGSWPTKGQKRKRKQTEPWSETKKNKQERKERRKERKERKNAMALEGKVKKKKKGISKEEMEELEKDIALIKKFQRKKMSEEEFSEKFGVNE</sequence>
<evidence type="ECO:0000256" key="10">
    <source>
        <dbReference type="RuleBase" id="RU000492"/>
    </source>
</evidence>
<evidence type="ECO:0000256" key="6">
    <source>
        <dbReference type="ARBA" id="ARBA00023054"/>
    </source>
</evidence>
<dbReference type="PROSITE" id="PS00039">
    <property type="entry name" value="DEAD_ATP_HELICASE"/>
    <property type="match status" value="1"/>
</dbReference>
<keyword evidence="17" id="KW-1185">Reference proteome</keyword>
<dbReference type="SMART" id="SM00487">
    <property type="entry name" value="DEXDc"/>
    <property type="match status" value="1"/>
</dbReference>
<dbReference type="CDD" id="cd17960">
    <property type="entry name" value="DEADc_DDX55"/>
    <property type="match status" value="1"/>
</dbReference>
<comment type="caution">
    <text evidence="16">The sequence shown here is derived from an EMBL/GenBank/DDBJ whole genome shotgun (WGS) entry which is preliminary data.</text>
</comment>
<keyword evidence="3 10" id="KW-0347">Helicase</keyword>
<proteinExistence type="inferred from homology"/>
<keyword evidence="4 10" id="KW-0067">ATP-binding</keyword>
<protein>
    <recommendedName>
        <fullName evidence="11">ATP-dependent RNA helicase</fullName>
        <ecNumber evidence="11">3.6.4.13</ecNumber>
    </recommendedName>
</protein>
<evidence type="ECO:0000256" key="9">
    <source>
        <dbReference type="PROSITE-ProRule" id="PRU00552"/>
    </source>
</evidence>
<dbReference type="FunFam" id="3.40.50.300:FF:000877">
    <property type="entry name" value="RNA helicase"/>
    <property type="match status" value="1"/>
</dbReference>
<dbReference type="EC" id="3.6.4.13" evidence="11"/>
<dbReference type="SMART" id="SM01178">
    <property type="entry name" value="DUF4217"/>
    <property type="match status" value="1"/>
</dbReference>
<gene>
    <name evidence="16" type="ORF">R5R35_009194</name>
</gene>
<dbReference type="GO" id="GO:0003724">
    <property type="term" value="F:RNA helicase activity"/>
    <property type="evidence" value="ECO:0007669"/>
    <property type="project" value="UniProtKB-EC"/>
</dbReference>
<comment type="function">
    <text evidence="11">RNA helicase.</text>
</comment>
<evidence type="ECO:0000256" key="4">
    <source>
        <dbReference type="ARBA" id="ARBA00022840"/>
    </source>
</evidence>
<dbReference type="Pfam" id="PF00270">
    <property type="entry name" value="DEAD"/>
    <property type="match status" value="1"/>
</dbReference>
<evidence type="ECO:0000256" key="11">
    <source>
        <dbReference type="RuleBase" id="RU365068"/>
    </source>
</evidence>
<dbReference type="GO" id="GO:0003723">
    <property type="term" value="F:RNA binding"/>
    <property type="evidence" value="ECO:0007669"/>
    <property type="project" value="UniProtKB-UniRule"/>
</dbReference>
<dbReference type="InterPro" id="IPR027417">
    <property type="entry name" value="P-loop_NTPase"/>
</dbReference>
<dbReference type="SUPFAM" id="SSF52540">
    <property type="entry name" value="P-loop containing nucleoside triphosphate hydrolases"/>
    <property type="match status" value="1"/>
</dbReference>
<reference evidence="16 17" key="1">
    <citation type="submission" date="2024-03" db="EMBL/GenBank/DDBJ databases">
        <title>The genome assembly and annotation of the cricket Gryllus longicercus Weissman &amp; Gray.</title>
        <authorList>
            <person name="Szrajer S."/>
            <person name="Gray D."/>
            <person name="Ylla G."/>
        </authorList>
    </citation>
    <scope>NUCLEOTIDE SEQUENCE [LARGE SCALE GENOMIC DNA]</scope>
    <source>
        <strain evidence="16">DAG 2021-001</strain>
        <tissue evidence="16">Whole body minus gut</tissue>
    </source>
</reference>
<keyword evidence="1 10" id="KW-0547">Nucleotide-binding</keyword>
<evidence type="ECO:0000256" key="1">
    <source>
        <dbReference type="ARBA" id="ARBA00022741"/>
    </source>
</evidence>
<keyword evidence="6" id="KW-0175">Coiled coil</keyword>
<dbReference type="InterPro" id="IPR000629">
    <property type="entry name" value="RNA-helicase_DEAD-box_CS"/>
</dbReference>
<dbReference type="PROSITE" id="PS51195">
    <property type="entry name" value="Q_MOTIF"/>
    <property type="match status" value="1"/>
</dbReference>
<dbReference type="Proteomes" id="UP001378592">
    <property type="component" value="Unassembled WGS sequence"/>
</dbReference>
<name>A0AAN9VF69_9ORTH</name>
<organism evidence="16 17">
    <name type="scientific">Gryllus longicercus</name>
    <dbReference type="NCBI Taxonomy" id="2509291"/>
    <lineage>
        <taxon>Eukaryota</taxon>
        <taxon>Metazoa</taxon>
        <taxon>Ecdysozoa</taxon>
        <taxon>Arthropoda</taxon>
        <taxon>Hexapoda</taxon>
        <taxon>Insecta</taxon>
        <taxon>Pterygota</taxon>
        <taxon>Neoptera</taxon>
        <taxon>Polyneoptera</taxon>
        <taxon>Orthoptera</taxon>
        <taxon>Ensifera</taxon>
        <taxon>Gryllidea</taxon>
        <taxon>Grylloidea</taxon>
        <taxon>Gryllidae</taxon>
        <taxon>Gryllinae</taxon>
        <taxon>Gryllus</taxon>
    </lineage>
</organism>
<accession>A0AAN9VF69</accession>
<evidence type="ECO:0000313" key="17">
    <source>
        <dbReference type="Proteomes" id="UP001378592"/>
    </source>
</evidence>
<dbReference type="Pfam" id="PF23681">
    <property type="entry name" value="CTT_SPB4"/>
    <property type="match status" value="1"/>
</dbReference>
<comment type="domain">
    <text evidence="11">The Q motif is unique to and characteristic of the DEAD box family of RNA helicases and controls ATP binding and hydrolysis.</text>
</comment>
<dbReference type="GO" id="GO:0005524">
    <property type="term" value="F:ATP binding"/>
    <property type="evidence" value="ECO:0007669"/>
    <property type="project" value="UniProtKB-UniRule"/>
</dbReference>
<feature type="compositionally biased region" description="Basic and acidic residues" evidence="12">
    <location>
        <begin position="523"/>
        <end position="533"/>
    </location>
</feature>
<dbReference type="InterPro" id="IPR056330">
    <property type="entry name" value="CTT_SPB4"/>
</dbReference>
<dbReference type="InterPro" id="IPR014001">
    <property type="entry name" value="Helicase_ATP-bd"/>
</dbReference>
<dbReference type="SMART" id="SM00490">
    <property type="entry name" value="HELICc"/>
    <property type="match status" value="1"/>
</dbReference>
<dbReference type="PROSITE" id="PS51192">
    <property type="entry name" value="HELICASE_ATP_BIND_1"/>
    <property type="match status" value="1"/>
</dbReference>
<dbReference type="InterPro" id="IPR011545">
    <property type="entry name" value="DEAD/DEAH_box_helicase_dom"/>
</dbReference>
<feature type="region of interest" description="Disordered" evidence="12">
    <location>
        <begin position="497"/>
        <end position="565"/>
    </location>
</feature>
<feature type="domain" description="Helicase C-terminal" evidence="14">
    <location>
        <begin position="239"/>
        <end position="407"/>
    </location>
</feature>
<evidence type="ECO:0000256" key="2">
    <source>
        <dbReference type="ARBA" id="ARBA00022801"/>
    </source>
</evidence>
<comment type="similarity">
    <text evidence="7">Belongs to the DEAD box helicase family. DDX55/SPB4 subfamily.</text>
</comment>
<keyword evidence="5 11" id="KW-0694">RNA-binding</keyword>
<dbReference type="Pfam" id="PF00271">
    <property type="entry name" value="Helicase_C"/>
    <property type="match status" value="1"/>
</dbReference>
<dbReference type="InterPro" id="IPR001650">
    <property type="entry name" value="Helicase_C-like"/>
</dbReference>
<dbReference type="GO" id="GO:0016787">
    <property type="term" value="F:hydrolase activity"/>
    <property type="evidence" value="ECO:0007669"/>
    <property type="project" value="UniProtKB-KW"/>
</dbReference>
<feature type="domain" description="Helicase ATP-binding" evidence="13">
    <location>
        <begin position="36"/>
        <end position="218"/>
    </location>
</feature>
<dbReference type="FunFam" id="3.40.50.300:FF:001022">
    <property type="entry name" value="RNA helicase"/>
    <property type="match status" value="1"/>
</dbReference>
<evidence type="ECO:0000256" key="5">
    <source>
        <dbReference type="ARBA" id="ARBA00022884"/>
    </source>
</evidence>
<evidence type="ECO:0000259" key="13">
    <source>
        <dbReference type="PROSITE" id="PS51192"/>
    </source>
</evidence>
<evidence type="ECO:0000256" key="3">
    <source>
        <dbReference type="ARBA" id="ARBA00022806"/>
    </source>
</evidence>
<dbReference type="AlphaFoldDB" id="A0AAN9VF69"/>
<evidence type="ECO:0000256" key="8">
    <source>
        <dbReference type="ARBA" id="ARBA00047984"/>
    </source>
</evidence>
<keyword evidence="2 10" id="KW-0378">Hydrolase</keyword>
<evidence type="ECO:0000259" key="14">
    <source>
        <dbReference type="PROSITE" id="PS51194"/>
    </source>
</evidence>
<evidence type="ECO:0000259" key="15">
    <source>
        <dbReference type="PROSITE" id="PS51195"/>
    </source>
</evidence>
<dbReference type="InterPro" id="IPR025313">
    <property type="entry name" value="SPB4-like_CTE"/>
</dbReference>
<evidence type="ECO:0000313" key="16">
    <source>
        <dbReference type="EMBL" id="KAK7789325.1"/>
    </source>
</evidence>
<dbReference type="GO" id="GO:0010468">
    <property type="term" value="P:regulation of gene expression"/>
    <property type="evidence" value="ECO:0007669"/>
    <property type="project" value="UniProtKB-ARBA"/>
</dbReference>
<comment type="catalytic activity">
    <reaction evidence="8 11">
        <text>ATP + H2O = ADP + phosphate + H(+)</text>
        <dbReference type="Rhea" id="RHEA:13065"/>
        <dbReference type="ChEBI" id="CHEBI:15377"/>
        <dbReference type="ChEBI" id="CHEBI:15378"/>
        <dbReference type="ChEBI" id="CHEBI:30616"/>
        <dbReference type="ChEBI" id="CHEBI:43474"/>
        <dbReference type="ChEBI" id="CHEBI:456216"/>
        <dbReference type="EC" id="3.6.4.13"/>
    </reaction>
</comment>
<dbReference type="PROSITE" id="PS51194">
    <property type="entry name" value="HELICASE_CTER"/>
    <property type="match status" value="1"/>
</dbReference>